<dbReference type="CDD" id="cd02204">
    <property type="entry name" value="PurL_repeat2"/>
    <property type="match status" value="1"/>
</dbReference>
<dbReference type="InterPro" id="IPR041609">
    <property type="entry name" value="PurL_linker"/>
</dbReference>
<dbReference type="PROSITE" id="PS51273">
    <property type="entry name" value="GATASE_TYPE_1"/>
    <property type="match status" value="1"/>
</dbReference>
<dbReference type="Gene3D" id="3.30.1330.10">
    <property type="entry name" value="PurM-like, N-terminal domain"/>
    <property type="match status" value="2"/>
</dbReference>
<proteinExistence type="predicted"/>
<evidence type="ECO:0000256" key="4">
    <source>
        <dbReference type="ARBA" id="ARBA00022755"/>
    </source>
</evidence>
<organism evidence="9 10">
    <name type="scientific">Rubritalea profundi</name>
    <dbReference type="NCBI Taxonomy" id="1658618"/>
    <lineage>
        <taxon>Bacteria</taxon>
        <taxon>Pseudomonadati</taxon>
        <taxon>Verrucomicrobiota</taxon>
        <taxon>Verrucomicrobiia</taxon>
        <taxon>Verrucomicrobiales</taxon>
        <taxon>Rubritaleaceae</taxon>
        <taxon>Rubritalea</taxon>
    </lineage>
</organism>
<gene>
    <name evidence="9" type="ORF">BSZ32_00050</name>
</gene>
<dbReference type="SUPFAM" id="SSF52317">
    <property type="entry name" value="Class I glutamine amidotransferase-like"/>
    <property type="match status" value="1"/>
</dbReference>
<dbReference type="PANTHER" id="PTHR10099:SF1">
    <property type="entry name" value="PHOSPHORIBOSYLFORMYLGLYCINAMIDINE SYNTHASE"/>
    <property type="match status" value="1"/>
</dbReference>
<evidence type="ECO:0000256" key="2">
    <source>
        <dbReference type="ARBA" id="ARBA00022723"/>
    </source>
</evidence>
<sequence>MHRVFVEKQTEFNSPAKELLHDLRENLSLTNLEGVRVIQRYDIDGLSDADFAQASQLILSEPQVETASADLSVAADETAFAVEFLPGQFDQRADSAAQCVQILTQQDKPIVISARVIILKGCISAEQLVAIKGYVINAVDSREASMEAPESLAQEITTPADVEILEWFITSSDEELTAKRNELGLAMSAQDFIFTQRYFRDEEGRNPSITEIKMLDTYWSDHCRHTTFATKLNEVTFADGTEMIKAAYVKYQETREEVYGAKIDSRPECLMDIALMGMKELRKTGELDNVEVSEEINAASIVIPVDVDGVDQEWLLMFKNETHNHPTEIEPFGGAATCLGGCIRDPLSGRSYVYQAMRVTGAADPRTPFADTMAGKLPQRKICKGAADGYSSYGNQIGLATGQVAEVYHPNYVAKRMEIGAVVAAAPKENVFRGSPAAGDVILLIGGRTGRDGVGGATGSSKEHTDTALDNSAEVQKGNAPTERKVQRLFRNGELTKKIKICNDFGAGGVSVAIGEIAPSLVINLDSVKKKYDGLDGTELAISESQERMAICVDPSEIDYFLAECDKENLECVKVADVTDSGRLVITWRGKKIVDFSRAFLDTNGVTLSADLQVNAPTTETPLGKPMASLLSSNCSDLESKFTTALSDLNSCGQKGLGEQFDSSVGAGTVLSPFGGKYQLTPTDSMVAKIPLIAGNTTTCSYMSWGFNPNIASWSPYHGAVYAVTESVCRIVSAGGRLSDVRLTLQEYFEKLGTDPARWGKPFAALLGAFTVQNELRLAAIGGKDSMSGSFNEIDVPPTLVSFAVAPGKTTLAVSPEFKEAGSDLYLVTTPRDENHLPDFKKLMEIAKALYAANEAGDINAMHTLAEGGLAVGISKMSFGNKIGAELTLAEDALFTEGYFNFILEVKAGATLPAELNAEKIGQTTAAQNITVAGETLDIDTLIAAWTRTLESTYPSNTTVAHSELETFSYVEEASSLLGESPKSTSSHRTKSLEGSSTARPKVIIPCFPGTNSEYDSAKMFNEAGGDAHIEVFRNITSDQVNASLAALAKQINESQILMLPGGFSAGDEPDGSGKFIATVLRNPMVRDAVMDLIKNREGLVLGICNGFQALIKTGLVPYGEIQDPQAGAPTLTFNDIGRHIACYATTRIASNKSPWLANTQVGDLHSIPFSHGEGKFYATEEEIKQLAANGQIATQYTDLAGAPSMDIAHNPNGSLFAVEGITSPCGRVFGKMGHTERRGQDVAKNIAGNKHQPLFKAGVAYFS</sequence>
<feature type="domain" description="Phosphoribosylformylglycinamidine synthase linker" evidence="8">
    <location>
        <begin position="177"/>
        <end position="225"/>
    </location>
</feature>
<dbReference type="SUPFAM" id="SSF56042">
    <property type="entry name" value="PurM C-terminal domain-like"/>
    <property type="match status" value="2"/>
</dbReference>
<accession>A0A2S7TXT5</accession>
<dbReference type="GO" id="GO:0005524">
    <property type="term" value="F:ATP binding"/>
    <property type="evidence" value="ECO:0007669"/>
    <property type="project" value="UniProtKB-KW"/>
</dbReference>
<keyword evidence="10" id="KW-1185">Reference proteome</keyword>
<evidence type="ECO:0000259" key="8">
    <source>
        <dbReference type="Pfam" id="PF18072"/>
    </source>
</evidence>
<dbReference type="AlphaFoldDB" id="A0A2S7TXT5"/>
<dbReference type="RefSeq" id="WP_105041537.1">
    <property type="nucleotide sequence ID" value="NZ_MQWA01000001.1"/>
</dbReference>
<keyword evidence="5" id="KW-0067">ATP-binding</keyword>
<dbReference type="NCBIfam" id="TIGR01857">
    <property type="entry name" value="FGAM-synthase"/>
    <property type="match status" value="1"/>
</dbReference>
<keyword evidence="3" id="KW-0547">Nucleotide-binding</keyword>
<dbReference type="InterPro" id="IPR010918">
    <property type="entry name" value="PurM-like_C_dom"/>
</dbReference>
<dbReference type="Pfam" id="PF18072">
    <property type="entry name" value="FGAR-AT_linker"/>
    <property type="match status" value="1"/>
</dbReference>
<name>A0A2S7TXT5_9BACT</name>
<dbReference type="Pfam" id="PF13507">
    <property type="entry name" value="GATase_5"/>
    <property type="match status" value="1"/>
</dbReference>
<dbReference type="SMART" id="SM01211">
    <property type="entry name" value="GATase_5"/>
    <property type="match status" value="1"/>
</dbReference>
<dbReference type="FunFam" id="3.30.1330.10:FF:000013">
    <property type="entry name" value="Phosphoribosylformylglycinamidine synthase"/>
    <property type="match status" value="1"/>
</dbReference>
<dbReference type="InterPro" id="IPR036921">
    <property type="entry name" value="PurM-like_N_sf"/>
</dbReference>
<dbReference type="SUPFAM" id="SSF55326">
    <property type="entry name" value="PurM N-terminal domain-like"/>
    <property type="match status" value="2"/>
</dbReference>
<dbReference type="Pfam" id="PF02769">
    <property type="entry name" value="AIRS_C"/>
    <property type="match status" value="2"/>
</dbReference>
<dbReference type="PANTHER" id="PTHR10099">
    <property type="entry name" value="PHOSPHORIBOSYLFORMYLGLYCINAMIDINE SYNTHASE"/>
    <property type="match status" value="1"/>
</dbReference>
<evidence type="ECO:0000313" key="10">
    <source>
        <dbReference type="Proteomes" id="UP000239907"/>
    </source>
</evidence>
<feature type="domain" description="PurM-like C-terminal" evidence="7">
    <location>
        <begin position="835"/>
        <end position="895"/>
    </location>
</feature>
<dbReference type="Proteomes" id="UP000239907">
    <property type="component" value="Unassembled WGS sequence"/>
</dbReference>
<protein>
    <submittedName>
        <fullName evidence="9">Phosphoribosylformylglycinamidine synthase</fullName>
    </submittedName>
</protein>
<keyword evidence="4" id="KW-0658">Purine biosynthesis</keyword>
<evidence type="ECO:0000259" key="7">
    <source>
        <dbReference type="Pfam" id="PF02769"/>
    </source>
</evidence>
<dbReference type="GO" id="GO:0004642">
    <property type="term" value="F:phosphoribosylformylglycinamidine synthase activity"/>
    <property type="evidence" value="ECO:0007669"/>
    <property type="project" value="TreeGrafter"/>
</dbReference>
<dbReference type="InterPro" id="IPR036676">
    <property type="entry name" value="PurM-like_C_sf"/>
</dbReference>
<keyword evidence="6" id="KW-0460">Magnesium</keyword>
<dbReference type="Gene3D" id="3.40.50.880">
    <property type="match status" value="1"/>
</dbReference>
<dbReference type="InterPro" id="IPR029062">
    <property type="entry name" value="Class_I_gatase-like"/>
</dbReference>
<keyword evidence="1" id="KW-0436">Ligase</keyword>
<dbReference type="GO" id="GO:0005737">
    <property type="term" value="C:cytoplasm"/>
    <property type="evidence" value="ECO:0007669"/>
    <property type="project" value="TreeGrafter"/>
</dbReference>
<evidence type="ECO:0000256" key="3">
    <source>
        <dbReference type="ARBA" id="ARBA00022741"/>
    </source>
</evidence>
<reference evidence="9 10" key="1">
    <citation type="submission" date="2016-12" db="EMBL/GenBank/DDBJ databases">
        <title>Study of bacterial adaptation to deep sea.</title>
        <authorList>
            <person name="Song J."/>
            <person name="Yoshizawa S."/>
            <person name="Kogure K."/>
        </authorList>
    </citation>
    <scope>NUCLEOTIDE SEQUENCE [LARGE SCALE GENOMIC DNA]</scope>
    <source>
        <strain evidence="9 10">SAORIC-165</strain>
    </source>
</reference>
<dbReference type="EMBL" id="MQWA01000001">
    <property type="protein sequence ID" value="PQJ27047.1"/>
    <property type="molecule type" value="Genomic_DNA"/>
</dbReference>
<dbReference type="GO" id="GO:0006164">
    <property type="term" value="P:purine nucleotide biosynthetic process"/>
    <property type="evidence" value="ECO:0007669"/>
    <property type="project" value="UniProtKB-KW"/>
</dbReference>
<evidence type="ECO:0000256" key="5">
    <source>
        <dbReference type="ARBA" id="ARBA00022840"/>
    </source>
</evidence>
<feature type="domain" description="PurM-like C-terminal" evidence="7">
    <location>
        <begin position="438"/>
        <end position="588"/>
    </location>
</feature>
<keyword evidence="2" id="KW-0479">Metal-binding</keyword>
<dbReference type="GO" id="GO:0046872">
    <property type="term" value="F:metal ion binding"/>
    <property type="evidence" value="ECO:0007669"/>
    <property type="project" value="UniProtKB-KW"/>
</dbReference>
<dbReference type="OrthoDB" id="9804441at2"/>
<evidence type="ECO:0000256" key="6">
    <source>
        <dbReference type="ARBA" id="ARBA00022842"/>
    </source>
</evidence>
<dbReference type="CDD" id="cd02203">
    <property type="entry name" value="PurL_repeat1"/>
    <property type="match status" value="1"/>
</dbReference>
<dbReference type="Gene3D" id="3.90.650.10">
    <property type="entry name" value="PurM-like C-terminal domain"/>
    <property type="match status" value="2"/>
</dbReference>
<evidence type="ECO:0000313" key="9">
    <source>
        <dbReference type="EMBL" id="PQJ27047.1"/>
    </source>
</evidence>
<evidence type="ECO:0000256" key="1">
    <source>
        <dbReference type="ARBA" id="ARBA00022598"/>
    </source>
</evidence>
<comment type="caution">
    <text evidence="9">The sequence shown here is derived from an EMBL/GenBank/DDBJ whole genome shotgun (WGS) entry which is preliminary data.</text>
</comment>
<dbReference type="InterPro" id="IPR010141">
    <property type="entry name" value="FGAM_synthase"/>
</dbReference>